<feature type="region of interest" description="Disordered" evidence="2">
    <location>
        <begin position="472"/>
        <end position="497"/>
    </location>
</feature>
<sequence length="646" mass="71654">MADEGEAVTLRQISRSRVLHEMLRSVRGGAADWKVLITDEVTVKVLSACVKMTDIQDEGISVVEDLNKRRQPLTLDAIYFIQPSRNSVKRLIEDMAGKAPLYTRAHVFFSSPLPRDLLAGIRADAGLLRRLAKLAEFNLEYLAVDQHAFVTDHPDALAALFGDAPDGGAQYKATIESIAARLATLFGGLKEFPAIRYRKARTEGGAVSGRDLVPTQLASALWDRIFRLKQSLPGFPSVETCDLLIVDRSIDPIAPVIHEWTYDAMLHDLIELDEHNTFKYDVVTNAGKSETRTAVIDDHDMLWQELRNLHIAEANIRISDKTQQFNSVNKAAQVRKGTRDGGANFKDMRSIVQNLQAGYRDQLTKLNLHAEIATKLNTRIAEEKLSAIGNLEQDLVFGDASSKELIGLVNSNPEMPTEDKVRLLMIYAATHPEKLDATKRMQWMKLMRLTGEDMHCVNNLEYLGVAVSKKSSSSGFSLTFGKRKAKRPVRKERAGEEEAWSLSRFTPLVQDLVEEVAEDKLPRDQYAYVKEPAQPPQRAARDDAAAAASRAAARPSARTARTANWAKNTSKEEESGRAGSSSGAAVRGRRIVVFIVGGMTRSEVRVAHKLTATLQQEVILGSTSIDAPHTFLQRVKHLSTLDDVDL</sequence>
<dbReference type="Gene3D" id="1.25.40.60">
    <property type="match status" value="1"/>
</dbReference>
<reference evidence="3 4" key="1">
    <citation type="journal article" date="2014" name="Nat. Commun.">
        <title>Klebsormidium flaccidum genome reveals primary factors for plant terrestrial adaptation.</title>
        <authorList>
            <person name="Hori K."/>
            <person name="Maruyama F."/>
            <person name="Fujisawa T."/>
            <person name="Togashi T."/>
            <person name="Yamamoto N."/>
            <person name="Seo M."/>
            <person name="Sato S."/>
            <person name="Yamada T."/>
            <person name="Mori H."/>
            <person name="Tajima N."/>
            <person name="Moriyama T."/>
            <person name="Ikeuchi M."/>
            <person name="Watanabe M."/>
            <person name="Wada H."/>
            <person name="Kobayashi K."/>
            <person name="Saito M."/>
            <person name="Masuda T."/>
            <person name="Sasaki-Sekimoto Y."/>
            <person name="Mashiguchi K."/>
            <person name="Awai K."/>
            <person name="Shimojima M."/>
            <person name="Masuda S."/>
            <person name="Iwai M."/>
            <person name="Nobusawa T."/>
            <person name="Narise T."/>
            <person name="Kondo S."/>
            <person name="Saito H."/>
            <person name="Sato R."/>
            <person name="Murakawa M."/>
            <person name="Ihara Y."/>
            <person name="Oshima-Yamada Y."/>
            <person name="Ohtaka K."/>
            <person name="Satoh M."/>
            <person name="Sonobe K."/>
            <person name="Ishii M."/>
            <person name="Ohtani R."/>
            <person name="Kanamori-Sato M."/>
            <person name="Honoki R."/>
            <person name="Miyazaki D."/>
            <person name="Mochizuki H."/>
            <person name="Umetsu J."/>
            <person name="Higashi K."/>
            <person name="Shibata D."/>
            <person name="Kamiya Y."/>
            <person name="Sato N."/>
            <person name="Nakamura Y."/>
            <person name="Tabata S."/>
            <person name="Ida S."/>
            <person name="Kurokawa K."/>
            <person name="Ohta H."/>
        </authorList>
    </citation>
    <scope>NUCLEOTIDE SEQUENCE [LARGE SCALE GENOMIC DNA]</scope>
    <source>
        <strain evidence="3 4">NIES-2285</strain>
    </source>
</reference>
<dbReference type="OrthoDB" id="2228at2759"/>
<dbReference type="PANTHER" id="PTHR11679">
    <property type="entry name" value="VESICLE PROTEIN SORTING-ASSOCIATED"/>
    <property type="match status" value="1"/>
</dbReference>
<dbReference type="PIRSF" id="PIRSF005715">
    <property type="entry name" value="VPS45_Sec1"/>
    <property type="match status" value="1"/>
</dbReference>
<evidence type="ECO:0000313" key="3">
    <source>
        <dbReference type="EMBL" id="GAQ91385.1"/>
    </source>
</evidence>
<keyword evidence="4" id="KW-1185">Reference proteome</keyword>
<evidence type="ECO:0000256" key="1">
    <source>
        <dbReference type="ARBA" id="ARBA00009884"/>
    </source>
</evidence>
<dbReference type="GO" id="GO:0030141">
    <property type="term" value="C:secretory granule"/>
    <property type="evidence" value="ECO:0000318"/>
    <property type="project" value="GO_Central"/>
</dbReference>
<dbReference type="InterPro" id="IPR027482">
    <property type="entry name" value="Sec1-like_dom2"/>
</dbReference>
<comment type="similarity">
    <text evidence="1">Belongs to the STXBP/unc-18/SEC1 family.</text>
</comment>
<evidence type="ECO:0000256" key="2">
    <source>
        <dbReference type="SAM" id="MobiDB-lite"/>
    </source>
</evidence>
<dbReference type="Proteomes" id="UP000054558">
    <property type="component" value="Unassembled WGS sequence"/>
</dbReference>
<dbReference type="InterPro" id="IPR001619">
    <property type="entry name" value="Sec1-like"/>
</dbReference>
<feature type="compositionally biased region" description="Low complexity" evidence="2">
    <location>
        <begin position="545"/>
        <end position="563"/>
    </location>
</feature>
<dbReference type="Gene3D" id="3.90.830.10">
    <property type="entry name" value="Syntaxin Binding Protein 1, Chain A, domain 2"/>
    <property type="match status" value="1"/>
</dbReference>
<dbReference type="STRING" id="105231.A0A1Y1IKI3"/>
<dbReference type="Pfam" id="PF00995">
    <property type="entry name" value="Sec1"/>
    <property type="match status" value="1"/>
</dbReference>
<name>A0A1Y1IKI3_KLENI</name>
<dbReference type="GO" id="GO:0019905">
    <property type="term" value="F:syntaxin binding"/>
    <property type="evidence" value="ECO:0000318"/>
    <property type="project" value="GO_Central"/>
</dbReference>
<dbReference type="EMBL" id="DF237725">
    <property type="protein sequence ID" value="GAQ91385.1"/>
    <property type="molecule type" value="Genomic_DNA"/>
</dbReference>
<feature type="region of interest" description="Disordered" evidence="2">
    <location>
        <begin position="526"/>
        <end position="582"/>
    </location>
</feature>
<accession>A0A1Y1IKI3</accession>
<dbReference type="Gene3D" id="3.40.50.1910">
    <property type="match status" value="1"/>
</dbReference>
<dbReference type="GO" id="GO:0016192">
    <property type="term" value="P:vesicle-mediated transport"/>
    <property type="evidence" value="ECO:0000318"/>
    <property type="project" value="GO_Central"/>
</dbReference>
<dbReference type="GO" id="GO:0006886">
    <property type="term" value="P:intracellular protein transport"/>
    <property type="evidence" value="ECO:0000318"/>
    <property type="project" value="GO_Central"/>
</dbReference>
<dbReference type="InterPro" id="IPR043127">
    <property type="entry name" value="Sec-1-like_dom3a"/>
</dbReference>
<proteinExistence type="inferred from homology"/>
<dbReference type="OMA" id="PFTRPHT"/>
<dbReference type="InterPro" id="IPR043154">
    <property type="entry name" value="Sec-1-like_dom1"/>
</dbReference>
<organism evidence="3 4">
    <name type="scientific">Klebsormidium nitens</name>
    <name type="common">Green alga</name>
    <name type="synonym">Ulothrix nitens</name>
    <dbReference type="NCBI Taxonomy" id="105231"/>
    <lineage>
        <taxon>Eukaryota</taxon>
        <taxon>Viridiplantae</taxon>
        <taxon>Streptophyta</taxon>
        <taxon>Klebsormidiophyceae</taxon>
        <taxon>Klebsormidiales</taxon>
        <taxon>Klebsormidiaceae</taxon>
        <taxon>Klebsormidium</taxon>
    </lineage>
</organism>
<dbReference type="Gene3D" id="3.40.50.2060">
    <property type="match status" value="1"/>
</dbReference>
<feature type="compositionally biased region" description="Basic residues" evidence="2">
    <location>
        <begin position="481"/>
        <end position="490"/>
    </location>
</feature>
<protein>
    <submittedName>
        <fullName evidence="3">Sec1 family transport protein</fullName>
    </submittedName>
</protein>
<dbReference type="GO" id="GO:0005886">
    <property type="term" value="C:plasma membrane"/>
    <property type="evidence" value="ECO:0000318"/>
    <property type="project" value="GO_Central"/>
</dbReference>
<dbReference type="AlphaFoldDB" id="A0A1Y1IKI3"/>
<dbReference type="SUPFAM" id="SSF56815">
    <property type="entry name" value="Sec1/munc18-like (SM) proteins"/>
    <property type="match status" value="1"/>
</dbReference>
<dbReference type="InterPro" id="IPR036045">
    <property type="entry name" value="Sec1-like_sf"/>
</dbReference>
<evidence type="ECO:0000313" key="4">
    <source>
        <dbReference type="Proteomes" id="UP000054558"/>
    </source>
</evidence>
<gene>
    <name evidence="3" type="ORF">KFL_007760040</name>
</gene>
<dbReference type="GO" id="GO:0006904">
    <property type="term" value="P:vesicle docking involved in exocytosis"/>
    <property type="evidence" value="ECO:0000318"/>
    <property type="project" value="GO_Central"/>
</dbReference>